<dbReference type="NCBIfam" id="TIGR04183">
    <property type="entry name" value="Por_Secre_tail"/>
    <property type="match status" value="1"/>
</dbReference>
<feature type="signal peptide" evidence="1">
    <location>
        <begin position="1"/>
        <end position="19"/>
    </location>
</feature>
<evidence type="ECO:0000259" key="4">
    <source>
        <dbReference type="Pfam" id="PF18962"/>
    </source>
</evidence>
<feature type="domain" description="Secretion system C-terminal sorting" evidence="4">
    <location>
        <begin position="600"/>
        <end position="674"/>
    </location>
</feature>
<keyword evidence="6" id="KW-1185">Reference proteome</keyword>
<dbReference type="InterPro" id="IPR052900">
    <property type="entry name" value="Phospholipid_Metab_Enz"/>
</dbReference>
<gene>
    <name evidence="5" type="ORF">LEM8419_02162</name>
</gene>
<comment type="caution">
    <text evidence="5">The sequence shown here is derived from an EMBL/GenBank/DDBJ whole genome shotgun (WGS) entry which is preliminary data.</text>
</comment>
<accession>A0ABN8F2Q8</accession>
<dbReference type="Pfam" id="PF09423">
    <property type="entry name" value="PhoD"/>
    <property type="match status" value="1"/>
</dbReference>
<reference evidence="5" key="1">
    <citation type="submission" date="2021-12" db="EMBL/GenBank/DDBJ databases">
        <authorList>
            <person name="Rodrigo-Torres L."/>
            <person name="Arahal R. D."/>
            <person name="Lucena T."/>
        </authorList>
    </citation>
    <scope>NUCLEOTIDE SEQUENCE</scope>
    <source>
        <strain evidence="5">CECT 8419</strain>
    </source>
</reference>
<dbReference type="Gene3D" id="2.60.40.380">
    <property type="entry name" value="Purple acid phosphatase-like, N-terminal"/>
    <property type="match status" value="1"/>
</dbReference>
<dbReference type="Gene3D" id="3.60.21.70">
    <property type="entry name" value="PhoD-like phosphatase"/>
    <property type="match status" value="1"/>
</dbReference>
<dbReference type="InterPro" id="IPR026444">
    <property type="entry name" value="Secre_tail"/>
</dbReference>
<dbReference type="CDD" id="cd07389">
    <property type="entry name" value="MPP_PhoD"/>
    <property type="match status" value="1"/>
</dbReference>
<evidence type="ECO:0000256" key="1">
    <source>
        <dbReference type="SAM" id="SignalP"/>
    </source>
</evidence>
<feature type="domain" description="Phospholipase D N-terminal" evidence="3">
    <location>
        <begin position="46"/>
        <end position="136"/>
    </location>
</feature>
<dbReference type="RefSeq" id="WP_238751110.1">
    <property type="nucleotide sequence ID" value="NZ_CAKLPZ010000002.1"/>
</dbReference>
<dbReference type="InterPro" id="IPR032093">
    <property type="entry name" value="PhoD_N"/>
</dbReference>
<sequence>MRRLTYCLLLITLCTGVRAQMLFTHERQLPGAEQLVVQDDLYPFYHGVASGDPLEDRVIIWTRITPDSLNGAAVTVDWIVATDPKLTTVVGQGTLTTDASRDYTVKVDVTGLQGGTTYYYGFTALERNSLTGRTKTTPGGTTEHLRFGVVSCSNFQSGYFNAYGRLAERNDLDAVVHLGDYIYEYANFAVGVGNPAVWDDRVMEPAGEVIDLFDYRARFSTYHLDMDLMALHQQHPMIAVWDDHEFANNSYTGGATNHQEGEGPWEDRKAASKQAYFEWMPIRDTPQETVYRSLSYGTLADLIMLDTRIVGRDEQAPLTSDPDLYSPDRTMLGTTQKAWFKDRLSASTAKWKLIGNQVIFSEFNIGWAGALIGESFERAESTFLDIWDGYPRERTELIDFIKAEEIGNVVILTGDFHTSMAYEVTDAPVALSFREEDDLGTVPIYAPTPYDPATGAGAVAVEFVSPSIASANFDETTSLPIALALQGQLNTPIRPRADLNLGNPNPHMKYVDLTSHGYYILDVLEDRVQADYFYTPVLERSLSETFGQGLSSPAGGHHLTIQAAPASGKTVQDAPAPADPPGLISAVSAPSDLTVLALSPNPTAGRLNLQYAVKQAGEVRISVIDAGGREVQELQRGRQPVGLYSLRADLRELAAGAYLLRVSSIGGVTVQQFIKR</sequence>
<dbReference type="InterPro" id="IPR018946">
    <property type="entry name" value="PhoD-like_MPP"/>
</dbReference>
<feature type="chain" id="PRO_5046812093" description="T9SS type A sorting domain-containing protein" evidence="1">
    <location>
        <begin position="20"/>
        <end position="676"/>
    </location>
</feature>
<dbReference type="InterPro" id="IPR038607">
    <property type="entry name" value="PhoD-like_sf"/>
</dbReference>
<feature type="domain" description="PhoD-like phosphatase metallophosphatase" evidence="2">
    <location>
        <begin position="147"/>
        <end position="532"/>
    </location>
</feature>
<evidence type="ECO:0008006" key="7">
    <source>
        <dbReference type="Google" id="ProtNLM"/>
    </source>
</evidence>
<dbReference type="SUPFAM" id="SSF56300">
    <property type="entry name" value="Metallo-dependent phosphatases"/>
    <property type="match status" value="1"/>
</dbReference>
<protein>
    <recommendedName>
        <fullName evidence="7">T9SS type A sorting domain-containing protein</fullName>
    </recommendedName>
</protein>
<evidence type="ECO:0000259" key="3">
    <source>
        <dbReference type="Pfam" id="PF16655"/>
    </source>
</evidence>
<evidence type="ECO:0000259" key="2">
    <source>
        <dbReference type="Pfam" id="PF09423"/>
    </source>
</evidence>
<evidence type="ECO:0000313" key="6">
    <source>
        <dbReference type="Proteomes" id="UP000837803"/>
    </source>
</evidence>
<proteinExistence type="predicted"/>
<organism evidence="5 6">
    <name type="scientific">Neolewinella maritima</name>
    <dbReference type="NCBI Taxonomy" id="1383882"/>
    <lineage>
        <taxon>Bacteria</taxon>
        <taxon>Pseudomonadati</taxon>
        <taxon>Bacteroidota</taxon>
        <taxon>Saprospiria</taxon>
        <taxon>Saprospirales</taxon>
        <taxon>Lewinellaceae</taxon>
        <taxon>Neolewinella</taxon>
    </lineage>
</organism>
<dbReference type="PANTHER" id="PTHR43606:SF7">
    <property type="entry name" value="PHOSPHATASE, PUTATIVE (AFU_ORTHOLOGUE AFUA_6G08710)-RELATED"/>
    <property type="match status" value="1"/>
</dbReference>
<evidence type="ECO:0000313" key="5">
    <source>
        <dbReference type="EMBL" id="CAH1001263.1"/>
    </source>
</evidence>
<dbReference type="Pfam" id="PF16655">
    <property type="entry name" value="PhoD_N"/>
    <property type="match status" value="1"/>
</dbReference>
<dbReference type="PANTHER" id="PTHR43606">
    <property type="entry name" value="PHOSPHATASE, PUTATIVE (AFU_ORTHOLOGUE AFUA_6G08710)-RELATED"/>
    <property type="match status" value="1"/>
</dbReference>
<dbReference type="EMBL" id="CAKLPZ010000002">
    <property type="protein sequence ID" value="CAH1001263.1"/>
    <property type="molecule type" value="Genomic_DNA"/>
</dbReference>
<dbReference type="Proteomes" id="UP000837803">
    <property type="component" value="Unassembled WGS sequence"/>
</dbReference>
<keyword evidence="1" id="KW-0732">Signal</keyword>
<dbReference type="InterPro" id="IPR029052">
    <property type="entry name" value="Metallo-depent_PP-like"/>
</dbReference>
<dbReference type="Pfam" id="PF18962">
    <property type="entry name" value="Por_Secre_tail"/>
    <property type="match status" value="1"/>
</dbReference>
<name>A0ABN8F2Q8_9BACT</name>